<evidence type="ECO:0000313" key="6">
    <source>
        <dbReference type="Proteomes" id="UP001162972"/>
    </source>
</evidence>
<dbReference type="AlphaFoldDB" id="A0AAD6P858"/>
<feature type="compositionally biased region" description="Low complexity" evidence="2">
    <location>
        <begin position="93"/>
        <end position="108"/>
    </location>
</feature>
<dbReference type="Proteomes" id="UP001162972">
    <property type="component" value="Chromosome 7"/>
</dbReference>
<evidence type="ECO:0000313" key="5">
    <source>
        <dbReference type="EMBL" id="KAJ6419756.1"/>
    </source>
</evidence>
<feature type="domain" description="DUF630" evidence="4">
    <location>
        <begin position="1"/>
        <end position="59"/>
    </location>
</feature>
<dbReference type="EMBL" id="JAPFFJ010000009">
    <property type="protein sequence ID" value="KAJ6419756.1"/>
    <property type="molecule type" value="Genomic_DNA"/>
</dbReference>
<feature type="compositionally biased region" description="Pro residues" evidence="2">
    <location>
        <begin position="109"/>
        <end position="120"/>
    </location>
</feature>
<dbReference type="InterPro" id="IPR006867">
    <property type="entry name" value="DUF632"/>
</dbReference>
<keyword evidence="6" id="KW-1185">Reference proteome</keyword>
<dbReference type="Pfam" id="PF04783">
    <property type="entry name" value="DUF630"/>
    <property type="match status" value="1"/>
</dbReference>
<evidence type="ECO:0000256" key="2">
    <source>
        <dbReference type="SAM" id="MobiDB-lite"/>
    </source>
</evidence>
<sequence length="379" mass="41828">MGCCYSTIEREEIVSRCKARKRYMKQFVKARQSLSASHAMYIRSLRSTGSALLQFSNTETDLHHNHRRLPPTHPSLPSLPPTPLPPPPPPMSPSSDTWTTTTTATAASPLPPPPPPPPPVAASSWDFWDPFAPPPPRSMEEWDEVTTNTTTASEMVAVAPPSVVSGFSKETASGSGSELAMVVSKNSKDLVEIIKEVDEYFLKAADAGGQLSCVLEVSSPNLSAIQSKGGKGYNHGCHLTSPSYWTWGSSPKLNEFGKISEEMVVSHVGSGGVAHASHCSTVERLYAWEKRLFLEVKNAESLKIEHQKKLALLRKLEVKRAEYVKTEKTKKEIEKLESKMMVATQGTETTFTEIIKLRETELYPQLLELVKGSVFFVFQ</sequence>
<comment type="caution">
    <text evidence="5">The sequence shown here is derived from an EMBL/GenBank/DDBJ whole genome shotgun (WGS) entry which is preliminary data.</text>
</comment>
<feature type="coiled-coil region" evidence="1">
    <location>
        <begin position="299"/>
        <end position="336"/>
    </location>
</feature>
<evidence type="ECO:0000256" key="1">
    <source>
        <dbReference type="SAM" id="Coils"/>
    </source>
</evidence>
<dbReference type="InterPro" id="IPR006868">
    <property type="entry name" value="DUF630"/>
</dbReference>
<gene>
    <name evidence="5" type="ORF">OIU84_029800</name>
</gene>
<evidence type="ECO:0000259" key="4">
    <source>
        <dbReference type="Pfam" id="PF04783"/>
    </source>
</evidence>
<proteinExistence type="predicted"/>
<dbReference type="PANTHER" id="PTHR21450">
    <property type="entry name" value="PROTEIN ALTERED PHOSPHATE STARVATION RESPONSE 1"/>
    <property type="match status" value="1"/>
</dbReference>
<feature type="region of interest" description="Disordered" evidence="2">
    <location>
        <begin position="63"/>
        <end position="121"/>
    </location>
</feature>
<organism evidence="5 6">
    <name type="scientific">Salix udensis</name>
    <dbReference type="NCBI Taxonomy" id="889485"/>
    <lineage>
        <taxon>Eukaryota</taxon>
        <taxon>Viridiplantae</taxon>
        <taxon>Streptophyta</taxon>
        <taxon>Embryophyta</taxon>
        <taxon>Tracheophyta</taxon>
        <taxon>Spermatophyta</taxon>
        <taxon>Magnoliopsida</taxon>
        <taxon>eudicotyledons</taxon>
        <taxon>Gunneridae</taxon>
        <taxon>Pentapetalae</taxon>
        <taxon>rosids</taxon>
        <taxon>fabids</taxon>
        <taxon>Malpighiales</taxon>
        <taxon>Salicaceae</taxon>
        <taxon>Saliceae</taxon>
        <taxon>Salix</taxon>
    </lineage>
</organism>
<dbReference type="Pfam" id="PF04782">
    <property type="entry name" value="DUF632"/>
    <property type="match status" value="1"/>
</dbReference>
<accession>A0AAD6P858</accession>
<name>A0AAD6P858_9ROSI</name>
<feature type="domain" description="DUF632" evidence="3">
    <location>
        <begin position="190"/>
        <end position="372"/>
    </location>
</feature>
<keyword evidence="1" id="KW-0175">Coiled coil</keyword>
<protein>
    <submittedName>
        <fullName evidence="5">Uncharacterized protein</fullName>
    </submittedName>
</protein>
<evidence type="ECO:0000259" key="3">
    <source>
        <dbReference type="Pfam" id="PF04782"/>
    </source>
</evidence>
<dbReference type="PANTHER" id="PTHR21450:SF23">
    <property type="entry name" value="PROTEIN ALTERED PHOSPHATE STARVATION RESPONSE 1"/>
    <property type="match status" value="1"/>
</dbReference>
<reference evidence="5 6" key="1">
    <citation type="journal article" date="2023" name="Int. J. Mol. Sci.">
        <title>De Novo Assembly and Annotation of 11 Diverse Shrub Willow (Salix) Genomes Reveals Novel Gene Organization in Sex-Linked Regions.</title>
        <authorList>
            <person name="Hyden B."/>
            <person name="Feng K."/>
            <person name="Yates T.B."/>
            <person name="Jawdy S."/>
            <person name="Cereghino C."/>
            <person name="Smart L.B."/>
            <person name="Muchero W."/>
        </authorList>
    </citation>
    <scope>NUCLEOTIDE SEQUENCE [LARGE SCALE GENOMIC DNA]</scope>
    <source>
        <tissue evidence="5">Shoot tip</tissue>
    </source>
</reference>
<feature type="compositionally biased region" description="Pro residues" evidence="2">
    <location>
        <begin position="71"/>
        <end position="92"/>
    </location>
</feature>